<reference evidence="1 2" key="1">
    <citation type="journal article" date="1992" name="Int. J. Syst. Bacteriol.">
        <title>Sphingobacterium antarcticus sp. nov. a Psychrotrophic Bacterium from the Soils of Schirmacher Oasis, Antarctica.</title>
        <authorList>
            <person name="Shivaji S."/>
            <person name="Ray M.K."/>
            <person name="Rao N.S."/>
            <person name="Saiserr L."/>
            <person name="Jagannadham M.V."/>
            <person name="Kumar G.S."/>
            <person name="Reddy G."/>
            <person name="Bhargava P.M."/>
        </authorList>
    </citation>
    <scope>NUCLEOTIDE SEQUENCE [LARGE SCALE GENOMIC DNA]</scope>
    <source>
        <strain evidence="1 2">4BY</strain>
    </source>
</reference>
<proteinExistence type="predicted"/>
<accession>A0A081PDQ2</accession>
<dbReference type="Gene3D" id="1.10.1660.10">
    <property type="match status" value="1"/>
</dbReference>
<name>A0A081PDQ2_9SPHI</name>
<keyword evidence="2" id="KW-1185">Reference proteome</keyword>
<evidence type="ECO:0008006" key="3">
    <source>
        <dbReference type="Google" id="ProtNLM"/>
    </source>
</evidence>
<dbReference type="Proteomes" id="UP000028007">
    <property type="component" value="Unassembled WGS sequence"/>
</dbReference>
<dbReference type="OrthoDB" id="1494789at2"/>
<gene>
    <name evidence="1" type="ORF">N180_18455</name>
</gene>
<dbReference type="RefSeq" id="WP_037443365.1">
    <property type="nucleotide sequence ID" value="NZ_JNFF01000103.1"/>
</dbReference>
<dbReference type="eggNOG" id="ENOG5032YCF">
    <property type="taxonomic scope" value="Bacteria"/>
</dbReference>
<evidence type="ECO:0000313" key="2">
    <source>
        <dbReference type="Proteomes" id="UP000028007"/>
    </source>
</evidence>
<protein>
    <recommendedName>
        <fullName evidence="3">MerR family transcriptional regulator</fullName>
    </recommendedName>
</protein>
<dbReference type="AlphaFoldDB" id="A0A081PDQ2"/>
<dbReference type="Pfam" id="PF13591">
    <property type="entry name" value="MerR_2"/>
    <property type="match status" value="1"/>
</dbReference>
<evidence type="ECO:0000313" key="1">
    <source>
        <dbReference type="EMBL" id="KEQ28825.1"/>
    </source>
</evidence>
<sequence>METELITINDYCTHYAVPKTFIEALEDSGLVVLTTRNGQKYLHYEQLVEMDRFIHFHYDLQINIEGIDAIVHLLQKVKQMQSEISKLKNHIYVQEHFPDFRHQVKH</sequence>
<organism evidence="1 2">
    <name type="scientific">Pedobacter antarcticus 4BY</name>
    <dbReference type="NCBI Taxonomy" id="1358423"/>
    <lineage>
        <taxon>Bacteria</taxon>
        <taxon>Pseudomonadati</taxon>
        <taxon>Bacteroidota</taxon>
        <taxon>Sphingobacteriia</taxon>
        <taxon>Sphingobacteriales</taxon>
        <taxon>Sphingobacteriaceae</taxon>
        <taxon>Pedobacter</taxon>
    </lineage>
</organism>
<comment type="caution">
    <text evidence="1">The sequence shown here is derived from an EMBL/GenBank/DDBJ whole genome shotgun (WGS) entry which is preliminary data.</text>
</comment>
<dbReference type="EMBL" id="JNFF01000103">
    <property type="protein sequence ID" value="KEQ28825.1"/>
    <property type="molecule type" value="Genomic_DNA"/>
</dbReference>